<dbReference type="Proteomes" id="UP000327013">
    <property type="component" value="Chromosome 1"/>
</dbReference>
<gene>
    <name evidence="2" type="ORF">FH972_002371</name>
</gene>
<dbReference type="EMBL" id="CM017321">
    <property type="protein sequence ID" value="KAE7997767.1"/>
    <property type="molecule type" value="Genomic_DNA"/>
</dbReference>
<evidence type="ECO:0000256" key="1">
    <source>
        <dbReference type="SAM" id="SignalP"/>
    </source>
</evidence>
<protein>
    <submittedName>
        <fullName evidence="2">Uncharacterized protein</fullName>
    </submittedName>
</protein>
<feature type="signal peptide" evidence="1">
    <location>
        <begin position="1"/>
        <end position="19"/>
    </location>
</feature>
<reference evidence="2 3" key="1">
    <citation type="submission" date="2019-06" db="EMBL/GenBank/DDBJ databases">
        <title>A chromosomal-level reference genome of Carpinus fangiana (Coryloideae, Betulaceae).</title>
        <authorList>
            <person name="Yang X."/>
            <person name="Wang Z."/>
            <person name="Zhang L."/>
            <person name="Hao G."/>
            <person name="Liu J."/>
            <person name="Yang Y."/>
        </authorList>
    </citation>
    <scope>NUCLEOTIDE SEQUENCE [LARGE SCALE GENOMIC DNA]</scope>
    <source>
        <strain evidence="2">Cfa_2016G</strain>
        <tissue evidence="2">Leaf</tissue>
    </source>
</reference>
<keyword evidence="1" id="KW-0732">Signal</keyword>
<evidence type="ECO:0000313" key="3">
    <source>
        <dbReference type="Proteomes" id="UP000327013"/>
    </source>
</evidence>
<accession>A0A5N6QF07</accession>
<keyword evidence="3" id="KW-1185">Reference proteome</keyword>
<organism evidence="2 3">
    <name type="scientific">Carpinus fangiana</name>
    <dbReference type="NCBI Taxonomy" id="176857"/>
    <lineage>
        <taxon>Eukaryota</taxon>
        <taxon>Viridiplantae</taxon>
        <taxon>Streptophyta</taxon>
        <taxon>Embryophyta</taxon>
        <taxon>Tracheophyta</taxon>
        <taxon>Spermatophyta</taxon>
        <taxon>Magnoliopsida</taxon>
        <taxon>eudicotyledons</taxon>
        <taxon>Gunneridae</taxon>
        <taxon>Pentapetalae</taxon>
        <taxon>rosids</taxon>
        <taxon>fabids</taxon>
        <taxon>Fagales</taxon>
        <taxon>Betulaceae</taxon>
        <taxon>Carpinus</taxon>
    </lineage>
</organism>
<name>A0A5N6QF07_9ROSI</name>
<feature type="chain" id="PRO_5024298923" evidence="1">
    <location>
        <begin position="20"/>
        <end position="71"/>
    </location>
</feature>
<evidence type="ECO:0000313" key="2">
    <source>
        <dbReference type="EMBL" id="KAE7997767.1"/>
    </source>
</evidence>
<sequence>MMFILLIVIITGSTALAVARPLDGEKRRVGDNPVSKALFPLKRGPVAPSAPSACIDHMVNRKHCPKSFNHG</sequence>
<dbReference type="AlphaFoldDB" id="A0A5N6QF07"/>
<proteinExistence type="predicted"/>